<organism evidence="3 4">
    <name type="scientific">Natrinema zhouii</name>
    <dbReference type="NCBI Taxonomy" id="1710539"/>
    <lineage>
        <taxon>Archaea</taxon>
        <taxon>Methanobacteriati</taxon>
        <taxon>Methanobacteriota</taxon>
        <taxon>Stenosarchaea group</taxon>
        <taxon>Halobacteria</taxon>
        <taxon>Halobacteriales</taxon>
        <taxon>Natrialbaceae</taxon>
        <taxon>Natrinema</taxon>
    </lineage>
</organism>
<dbReference type="GO" id="GO:0000160">
    <property type="term" value="P:phosphorelay signal transduction system"/>
    <property type="evidence" value="ECO:0007669"/>
    <property type="project" value="InterPro"/>
</dbReference>
<evidence type="ECO:0000313" key="4">
    <source>
        <dbReference type="Proteomes" id="UP000510869"/>
    </source>
</evidence>
<dbReference type="KEGG" id="nay:HYG81_03725"/>
<name>A0A7D6CPR6_9EURY</name>
<evidence type="ECO:0000313" key="3">
    <source>
        <dbReference type="EMBL" id="QLK26738.1"/>
    </source>
</evidence>
<dbReference type="OrthoDB" id="2830at2157"/>
<evidence type="ECO:0000259" key="2">
    <source>
        <dbReference type="PROSITE" id="PS50110"/>
    </source>
</evidence>
<sequence length="142" mass="15790">MTINILLVDSNPDDAQYIKTLFNKTDHPNTVYIANTGNDALDVLHQRGDHSDTPFPDFVILNPHLPQIEGYKILEEIKNTSELKLTPVIVLSESEEAEDITKSYTLSANAHIKKPAGPDKLKKIIAAVEAFWINTAQLPSVK</sequence>
<dbReference type="AlphaFoldDB" id="A0A7D6CPR6"/>
<protein>
    <submittedName>
        <fullName evidence="3">Response regulator</fullName>
    </submittedName>
</protein>
<dbReference type="Gene3D" id="3.40.50.2300">
    <property type="match status" value="1"/>
</dbReference>
<evidence type="ECO:0000256" key="1">
    <source>
        <dbReference type="PROSITE-ProRule" id="PRU00169"/>
    </source>
</evidence>
<dbReference type="InterPro" id="IPR011006">
    <property type="entry name" value="CheY-like_superfamily"/>
</dbReference>
<dbReference type="SMART" id="SM00448">
    <property type="entry name" value="REC"/>
    <property type="match status" value="1"/>
</dbReference>
<keyword evidence="4" id="KW-1185">Reference proteome</keyword>
<dbReference type="InterPro" id="IPR052893">
    <property type="entry name" value="TCS_response_regulator"/>
</dbReference>
<dbReference type="RefSeq" id="WP_180841909.1">
    <property type="nucleotide sequence ID" value="NZ_CP059154.1"/>
</dbReference>
<reference evidence="3 4" key="1">
    <citation type="submission" date="2020-07" db="EMBL/GenBank/DDBJ databases">
        <title>Natrinema (YPL30) sp. nov. and Haloterrigena xxxxxx (YPL8) sp. nov., isolated from a salt mine.</title>
        <authorList>
            <person name="Cui H."/>
        </authorList>
    </citation>
    <scope>NUCLEOTIDE SEQUENCE [LARGE SCALE GENOMIC DNA]</scope>
    <source>
        <strain evidence="3 4">YPL13</strain>
    </source>
</reference>
<accession>A0A7D6CPR6</accession>
<dbReference type="CDD" id="cd17557">
    <property type="entry name" value="REC_Rcp-like"/>
    <property type="match status" value="1"/>
</dbReference>
<proteinExistence type="predicted"/>
<comment type="caution">
    <text evidence="1">Lacks conserved residue(s) required for the propagation of feature annotation.</text>
</comment>
<feature type="domain" description="Response regulatory" evidence="2">
    <location>
        <begin position="4"/>
        <end position="129"/>
    </location>
</feature>
<gene>
    <name evidence="3" type="ORF">HYG81_03725</name>
</gene>
<dbReference type="GeneID" id="56142284"/>
<dbReference type="PROSITE" id="PS50110">
    <property type="entry name" value="RESPONSE_REGULATORY"/>
    <property type="match status" value="1"/>
</dbReference>
<dbReference type="PANTHER" id="PTHR44520">
    <property type="entry name" value="RESPONSE REGULATOR RCP1-RELATED"/>
    <property type="match status" value="1"/>
</dbReference>
<dbReference type="SUPFAM" id="SSF52172">
    <property type="entry name" value="CheY-like"/>
    <property type="match status" value="1"/>
</dbReference>
<dbReference type="Pfam" id="PF00072">
    <property type="entry name" value="Response_reg"/>
    <property type="match status" value="1"/>
</dbReference>
<dbReference type="PANTHER" id="PTHR44520:SF2">
    <property type="entry name" value="RESPONSE REGULATOR RCP1"/>
    <property type="match status" value="1"/>
</dbReference>
<dbReference type="InterPro" id="IPR001789">
    <property type="entry name" value="Sig_transdc_resp-reg_receiver"/>
</dbReference>
<dbReference type="EMBL" id="CP059154">
    <property type="protein sequence ID" value="QLK26738.1"/>
    <property type="molecule type" value="Genomic_DNA"/>
</dbReference>
<dbReference type="Proteomes" id="UP000510869">
    <property type="component" value="Chromosome"/>
</dbReference>